<dbReference type="GO" id="GO:0008013">
    <property type="term" value="F:beta-catenin binding"/>
    <property type="evidence" value="ECO:0007669"/>
    <property type="project" value="TreeGrafter"/>
</dbReference>
<dbReference type="PROSITE" id="PS00232">
    <property type="entry name" value="CADHERIN_1"/>
    <property type="match status" value="2"/>
</dbReference>
<dbReference type="GO" id="GO:0005737">
    <property type="term" value="C:cytoplasm"/>
    <property type="evidence" value="ECO:0007669"/>
    <property type="project" value="UniProtKB-ARBA"/>
</dbReference>
<dbReference type="SUPFAM" id="SSF49313">
    <property type="entry name" value="Cadherin-like"/>
    <property type="match status" value="7"/>
</dbReference>
<dbReference type="FunFam" id="2.60.40.60:FF:000191">
    <property type="entry name" value="Cadherin 1"/>
    <property type="match status" value="1"/>
</dbReference>
<dbReference type="GO" id="GO:0000902">
    <property type="term" value="P:cell morphogenesis"/>
    <property type="evidence" value="ECO:0007669"/>
    <property type="project" value="TreeGrafter"/>
</dbReference>
<name>A0AA88ITK6_TACVA</name>
<keyword evidence="9" id="KW-0325">Glycoprotein</keyword>
<dbReference type="GO" id="GO:0005509">
    <property type="term" value="F:calcium ion binding"/>
    <property type="evidence" value="ECO:0007669"/>
    <property type="project" value="UniProtKB-UniRule"/>
</dbReference>
<dbReference type="EMBL" id="JAVHJS010000023">
    <property type="protein sequence ID" value="KAK2819689.1"/>
    <property type="molecule type" value="Genomic_DNA"/>
</dbReference>
<dbReference type="PRINTS" id="PR00205">
    <property type="entry name" value="CADHERIN"/>
</dbReference>
<dbReference type="GO" id="GO:0034332">
    <property type="term" value="P:adherens junction organization"/>
    <property type="evidence" value="ECO:0007669"/>
    <property type="project" value="UniProtKB-ARBA"/>
</dbReference>
<feature type="domain" description="Cadherin" evidence="12">
    <location>
        <begin position="412"/>
        <end position="486"/>
    </location>
</feature>
<feature type="signal peptide" evidence="11">
    <location>
        <begin position="1"/>
        <end position="26"/>
    </location>
</feature>
<dbReference type="PANTHER" id="PTHR24027">
    <property type="entry name" value="CADHERIN-23"/>
    <property type="match status" value="1"/>
</dbReference>
<proteinExistence type="predicted"/>
<evidence type="ECO:0000256" key="7">
    <source>
        <dbReference type="ARBA" id="ARBA00022889"/>
    </source>
</evidence>
<dbReference type="GO" id="GO:0045296">
    <property type="term" value="F:cadherin binding"/>
    <property type="evidence" value="ECO:0007669"/>
    <property type="project" value="TreeGrafter"/>
</dbReference>
<dbReference type="Pfam" id="PF08758">
    <property type="entry name" value="Cadherin_pro"/>
    <property type="match status" value="1"/>
</dbReference>
<dbReference type="GO" id="GO:0007398">
    <property type="term" value="P:ectoderm development"/>
    <property type="evidence" value="ECO:0007669"/>
    <property type="project" value="UniProtKB-ARBA"/>
</dbReference>
<dbReference type="FunFam" id="2.60.40.60:FF:000011">
    <property type="entry name" value="Cadherin 1"/>
    <property type="match status" value="3"/>
</dbReference>
<feature type="domain" description="Cadherin" evidence="12">
    <location>
        <begin position="487"/>
        <end position="599"/>
    </location>
</feature>
<dbReference type="GO" id="GO:0001841">
    <property type="term" value="P:neural tube formation"/>
    <property type="evidence" value="ECO:0007669"/>
    <property type="project" value="UniProtKB-ARBA"/>
</dbReference>
<evidence type="ECO:0000256" key="11">
    <source>
        <dbReference type="SAM" id="SignalP"/>
    </source>
</evidence>
<dbReference type="InterPro" id="IPR002126">
    <property type="entry name" value="Cadherin-like_dom"/>
</dbReference>
<evidence type="ECO:0000256" key="4">
    <source>
        <dbReference type="ARBA" id="ARBA00022729"/>
    </source>
</evidence>
<evidence type="ECO:0000313" key="14">
    <source>
        <dbReference type="Proteomes" id="UP001187315"/>
    </source>
</evidence>
<dbReference type="GO" id="GO:0042074">
    <property type="term" value="P:cell migration involved in gastrulation"/>
    <property type="evidence" value="ECO:0007669"/>
    <property type="project" value="UniProtKB-ARBA"/>
</dbReference>
<keyword evidence="2" id="KW-1003">Cell membrane</keyword>
<feature type="domain" description="Cadherin" evidence="12">
    <location>
        <begin position="612"/>
        <end position="705"/>
    </location>
</feature>
<evidence type="ECO:0000313" key="13">
    <source>
        <dbReference type="EMBL" id="KAK2819689.1"/>
    </source>
</evidence>
<keyword evidence="4 11" id="KW-0732">Signal</keyword>
<keyword evidence="6 10" id="KW-0106">Calcium</keyword>
<organism evidence="13 14">
    <name type="scientific">Tachysurus vachellii</name>
    <name type="common">Darkbarbel catfish</name>
    <name type="synonym">Pelteobagrus vachellii</name>
    <dbReference type="NCBI Taxonomy" id="175792"/>
    <lineage>
        <taxon>Eukaryota</taxon>
        <taxon>Metazoa</taxon>
        <taxon>Chordata</taxon>
        <taxon>Craniata</taxon>
        <taxon>Vertebrata</taxon>
        <taxon>Euteleostomi</taxon>
        <taxon>Actinopterygii</taxon>
        <taxon>Neopterygii</taxon>
        <taxon>Teleostei</taxon>
        <taxon>Ostariophysi</taxon>
        <taxon>Siluriformes</taxon>
        <taxon>Bagridae</taxon>
        <taxon>Tachysurus</taxon>
    </lineage>
</organism>
<dbReference type="GO" id="GO:0044331">
    <property type="term" value="P:cell-cell adhesion mediated by cadherin"/>
    <property type="evidence" value="ECO:0007669"/>
    <property type="project" value="TreeGrafter"/>
</dbReference>
<dbReference type="GO" id="GO:0005912">
    <property type="term" value="C:adherens junction"/>
    <property type="evidence" value="ECO:0007669"/>
    <property type="project" value="TreeGrafter"/>
</dbReference>
<dbReference type="GO" id="GO:0007156">
    <property type="term" value="P:homophilic cell adhesion via plasma membrane adhesion molecules"/>
    <property type="evidence" value="ECO:0007669"/>
    <property type="project" value="InterPro"/>
</dbReference>
<dbReference type="FunFam" id="2.60.40.60:FF:000022">
    <property type="entry name" value="Cadherin 2"/>
    <property type="match status" value="3"/>
</dbReference>
<protein>
    <recommendedName>
        <fullName evidence="12">Cadherin domain-containing protein</fullName>
    </recommendedName>
</protein>
<comment type="caution">
    <text evidence="13">The sequence shown here is derived from an EMBL/GenBank/DDBJ whole genome shotgun (WGS) entry which is preliminary data.</text>
</comment>
<dbReference type="Pfam" id="PF00028">
    <property type="entry name" value="Cadherin"/>
    <property type="match status" value="6"/>
</dbReference>
<dbReference type="InterPro" id="IPR015919">
    <property type="entry name" value="Cadherin-like_sf"/>
</dbReference>
<reference evidence="13" key="1">
    <citation type="submission" date="2023-08" db="EMBL/GenBank/DDBJ databases">
        <title>Pelteobagrus vachellii genome.</title>
        <authorList>
            <person name="Liu H."/>
        </authorList>
    </citation>
    <scope>NUCLEOTIDE SEQUENCE</scope>
    <source>
        <strain evidence="13">PRFRI_2022a</strain>
        <tissue evidence="13">Muscle</tissue>
    </source>
</reference>
<sequence length="809" mass="90145">MESASSVKWASVIFLIQVLWCGIGESQQCSPGFGSDLFLFKVPREHLERGTRIGTIVFNECSGRSHIDFMPSDTEYQVDSDGTVVLKRQVTLHNGHKMFSVHAWDSKGKKHTATVRVEHEGRANHLQEQQEDGDELMSAQLQSPSILLLEFPKSDGLRRRKREWVIPPIKILENERGPFPNKLVRIKSSHEKETKMVYRITGVGADQPPVGLFTIDRNTGLMYVGRPLDREEQDKYVLQAHTESLYDAVIEPPMEVIVEVLDINDNHPVFTQDPFYGSVPEASKIGFEFMTVSATDADDPDTDHAAIRYSIVEQIPQEPHPNMFAINPISGAIRVNADVLDSNEYHEYTLTIQAADLQGEGHPATGKAVISVTHRKDTWLIPPIRVSENEGEFKEHFPKEIAEFKSSHAKTSRVKYVISGGGANLPPVGLFVMDKNTGKLYLLRSLDRETKDEYVLQVHLMGDNIHDEIVEFIIQVVDQNDNKPVFTQDPFIGTVSDASKIGFTFVTISATDADDPNTENSDIRYSIISQDPPEPKPNMFAINPITGVIRVNAEGLDFLKHSKYVLKIQAADMQGNGLTSTEDAVIFVINSKDVTKPSSPGIWEISPICFPENDRGPFPKQLAQIKSNHNKQSKVVYSITGNGADQPPVGLFTVDKDSGFLSVTRPLDRETNHEYVLQVHRGGINEQPTQITISVIDQNDNKPVFTQDPFRGSVPNASKPGFEFMTISATDADDPKTENANIRYSIISQDPALPQLDMFEINAISGEIQVKTDGLDREKYPEYTLEIQAADMQGNGLQSRGKAVITVTV</sequence>
<dbReference type="PANTHER" id="PTHR24027:SF319">
    <property type="entry name" value="CADHERIN-1"/>
    <property type="match status" value="1"/>
</dbReference>
<evidence type="ECO:0000256" key="6">
    <source>
        <dbReference type="ARBA" id="ARBA00022837"/>
    </source>
</evidence>
<gene>
    <name evidence="13" type="ORF">Q7C36_021335</name>
</gene>
<dbReference type="Gene3D" id="2.60.40.60">
    <property type="entry name" value="Cadherins"/>
    <property type="match status" value="7"/>
</dbReference>
<evidence type="ECO:0000256" key="8">
    <source>
        <dbReference type="ARBA" id="ARBA00023136"/>
    </source>
</evidence>
<evidence type="ECO:0000256" key="10">
    <source>
        <dbReference type="PROSITE-ProRule" id="PRU00043"/>
    </source>
</evidence>
<dbReference type="InterPro" id="IPR014868">
    <property type="entry name" value="Cadherin_pro_dom"/>
</dbReference>
<feature type="chain" id="PRO_5041650515" description="Cadherin domain-containing protein" evidence="11">
    <location>
        <begin position="27"/>
        <end position="809"/>
    </location>
</feature>
<dbReference type="GO" id="GO:0016342">
    <property type="term" value="C:catenin complex"/>
    <property type="evidence" value="ECO:0007669"/>
    <property type="project" value="TreeGrafter"/>
</dbReference>
<feature type="domain" description="Cadherin" evidence="12">
    <location>
        <begin position="706"/>
        <end position="807"/>
    </location>
</feature>
<dbReference type="GO" id="GO:0030010">
    <property type="term" value="P:establishment of cell polarity"/>
    <property type="evidence" value="ECO:0007669"/>
    <property type="project" value="UniProtKB-ARBA"/>
</dbReference>
<comment type="subcellular location">
    <subcellularLocation>
        <location evidence="1">Cell membrane</location>
    </subcellularLocation>
</comment>
<evidence type="ECO:0000256" key="3">
    <source>
        <dbReference type="ARBA" id="ARBA00022723"/>
    </source>
</evidence>
<evidence type="ECO:0000259" key="12">
    <source>
        <dbReference type="PROSITE" id="PS50268"/>
    </source>
</evidence>
<keyword evidence="7" id="KW-0130">Cell adhesion</keyword>
<accession>A0AA88ITK6</accession>
<dbReference type="GO" id="GO:0001764">
    <property type="term" value="P:neuron migration"/>
    <property type="evidence" value="ECO:0007669"/>
    <property type="project" value="UniProtKB-ARBA"/>
</dbReference>
<dbReference type="PROSITE" id="PS50268">
    <property type="entry name" value="CADHERIN_2"/>
    <property type="match status" value="6"/>
</dbReference>
<dbReference type="SMART" id="SM01055">
    <property type="entry name" value="Cadherin_pro"/>
    <property type="match status" value="1"/>
</dbReference>
<keyword evidence="3" id="KW-0479">Metal-binding</keyword>
<keyword evidence="5" id="KW-0677">Repeat</keyword>
<evidence type="ECO:0000256" key="5">
    <source>
        <dbReference type="ARBA" id="ARBA00022737"/>
    </source>
</evidence>
<dbReference type="InterPro" id="IPR039808">
    <property type="entry name" value="Cadherin"/>
</dbReference>
<feature type="domain" description="Cadherin" evidence="12">
    <location>
        <begin position="271"/>
        <end position="385"/>
    </location>
</feature>
<evidence type="ECO:0000256" key="2">
    <source>
        <dbReference type="ARBA" id="ARBA00022475"/>
    </source>
</evidence>
<evidence type="ECO:0000256" key="1">
    <source>
        <dbReference type="ARBA" id="ARBA00004236"/>
    </source>
</evidence>
<dbReference type="SMART" id="SM00112">
    <property type="entry name" value="CA"/>
    <property type="match status" value="6"/>
</dbReference>
<dbReference type="AlphaFoldDB" id="A0AA88ITK6"/>
<dbReference type="GO" id="GO:0007498">
    <property type="term" value="P:mesoderm development"/>
    <property type="evidence" value="ECO:0007669"/>
    <property type="project" value="UniProtKB-ARBA"/>
</dbReference>
<dbReference type="Proteomes" id="UP001187315">
    <property type="component" value="Unassembled WGS sequence"/>
</dbReference>
<keyword evidence="8" id="KW-0472">Membrane</keyword>
<keyword evidence="14" id="KW-1185">Reference proteome</keyword>
<dbReference type="CDD" id="cd11304">
    <property type="entry name" value="Cadherin_repeat"/>
    <property type="match status" value="4"/>
</dbReference>
<dbReference type="GO" id="GO:0007043">
    <property type="term" value="P:cell-cell junction assembly"/>
    <property type="evidence" value="ECO:0007669"/>
    <property type="project" value="TreeGrafter"/>
</dbReference>
<evidence type="ECO:0000256" key="9">
    <source>
        <dbReference type="ARBA" id="ARBA00023180"/>
    </source>
</evidence>
<feature type="domain" description="Cadherin" evidence="12">
    <location>
        <begin position="163"/>
        <end position="270"/>
    </location>
</feature>
<dbReference type="InterPro" id="IPR020894">
    <property type="entry name" value="Cadherin_CS"/>
</dbReference>
<dbReference type="GO" id="GO:0016339">
    <property type="term" value="P:calcium-dependent cell-cell adhesion via plasma membrane cell adhesion molecules"/>
    <property type="evidence" value="ECO:0007669"/>
    <property type="project" value="TreeGrafter"/>
</dbReference>